<proteinExistence type="predicted"/>
<gene>
    <name evidence="2" type="ORF">PLOB_00008398</name>
</gene>
<accession>A0ABN8N9I6</accession>
<protein>
    <submittedName>
        <fullName evidence="2">Uncharacterized protein</fullName>
    </submittedName>
</protein>
<dbReference type="EMBL" id="CALNXK010000014">
    <property type="protein sequence ID" value="CAH3046149.1"/>
    <property type="molecule type" value="Genomic_DNA"/>
</dbReference>
<organism evidence="2 3">
    <name type="scientific">Porites lobata</name>
    <dbReference type="NCBI Taxonomy" id="104759"/>
    <lineage>
        <taxon>Eukaryota</taxon>
        <taxon>Metazoa</taxon>
        <taxon>Cnidaria</taxon>
        <taxon>Anthozoa</taxon>
        <taxon>Hexacorallia</taxon>
        <taxon>Scleractinia</taxon>
        <taxon>Fungiina</taxon>
        <taxon>Poritidae</taxon>
        <taxon>Porites</taxon>
    </lineage>
</organism>
<keyword evidence="3" id="KW-1185">Reference proteome</keyword>
<dbReference type="PANTHER" id="PTHR46704:SF9">
    <property type="entry name" value="BHLH DOMAIN-CONTAINING PROTEIN"/>
    <property type="match status" value="1"/>
</dbReference>
<evidence type="ECO:0000256" key="1">
    <source>
        <dbReference type="SAM" id="MobiDB-lite"/>
    </source>
</evidence>
<name>A0ABN8N9I6_9CNID</name>
<evidence type="ECO:0000313" key="3">
    <source>
        <dbReference type="Proteomes" id="UP001159405"/>
    </source>
</evidence>
<comment type="caution">
    <text evidence="2">The sequence shown here is derived from an EMBL/GenBank/DDBJ whole genome shotgun (WGS) entry which is preliminary data.</text>
</comment>
<feature type="region of interest" description="Disordered" evidence="1">
    <location>
        <begin position="1"/>
        <end position="20"/>
    </location>
</feature>
<dbReference type="Proteomes" id="UP001159405">
    <property type="component" value="Unassembled WGS sequence"/>
</dbReference>
<evidence type="ECO:0000313" key="2">
    <source>
        <dbReference type="EMBL" id="CAH3046149.1"/>
    </source>
</evidence>
<feature type="compositionally biased region" description="Polar residues" evidence="1">
    <location>
        <begin position="1"/>
        <end position="13"/>
    </location>
</feature>
<reference evidence="2 3" key="1">
    <citation type="submission" date="2022-05" db="EMBL/GenBank/DDBJ databases">
        <authorList>
            <consortium name="Genoscope - CEA"/>
            <person name="William W."/>
        </authorList>
    </citation>
    <scope>NUCLEOTIDE SEQUENCE [LARGE SCALE GENOMIC DNA]</scope>
</reference>
<sequence>MANSDSEPDLTNAQDEKSRQVYHTAKTIQKLVANMKPTMPWPPSSEDLECEIEMVPDLLYNMMAWILSTKSEYSVERVSDISPEVHRLALSLSQDLIHSATRGRIKTPKHVVLPMTVKSLTGNVELITILNRFGHGLSYSQIEEVETALAEMQIAKRQNGVFVPSVCYPDVPGVFCWDNNDLQEETLSGKGTTHCTNGIVIQRKPLSCALPPETSNNQNRSKKRSISCISTDVLPYHSGPPQGPDRLEIHLTTIKQASPEIAAYARVVDFGSILCRMSIKDMLFSLEDNQRQVIPAWSGFNIKLREDSVPRECSVGYCQVIEASPTELPTVYTVLQRSLQMADQLGQHDMIAVFDQAIYAKALEVLWQNKDQFQRLVVRIGSFHTICAFLPAIGKRFGDAGLADVLVESGIVGSGSVAGVIEGRHYNRAVRTHKIVFEAMHRLQCMGFKSWLQRSGHRGNRMILVSAIEDIRKEFTTEKFNRLLSMPDFLEIFNLYKEYCKEDNGPLKVSWNSYLEMVEVLIIFVRATREGNWAMHPEGIKEMLPWFFAHYHTNYARYLPVYLAHMMLLPETHPQAHTLLLNGDFGVQRTTLDGFSQIPVDQTIEQTLNRSTKTKGGIVGFSLRKGAVQRWMITAHSRAAFVDKCRKMTANVQESQPRLHKEASPARMKRDEDDVKKVFEVISNWRNPFEPSEELLSLSSGYVASESMKADLLLAKEKGTTALTAFVEERLVTNSTGFFQTLPKLKRGSFRDAQKKTSVTAGDRNFIIRADRNLFARLLVIGQSRQMDLKDLLSHELGPLPWSLASSDGSLAKTNKAILSKLLENGVECLPTLPYLTTAVIIDAMAMLQTLVRIPDRFSELADLVMTRILIEAVEAARIDFVGDQYPANSIKNTERNKRGRDGEIVINITNGQQFCPRQWRKFMAKGSNKTGLLNFLAREWSQNAVYAEKIKERTLFITHGDNCTKLSASDGTITACTVFELCSNQEEADTRMLLHANHASQNGHQHIAIRSSDTDVAVLACHYQAVIAADITLISGTKSSSRIVSIRQVCEKLGREICEVLPSLHAITGCDSVSAFATKGKKKALDILQLNPALRQIVSSLGERLPPNEEDLKKMEQFVCVLYNDSRCNDVNELRYKLFCKSRNLQSHQLPPTKGALAYHLKRANYQAFLWKHALETQTDQAPDGHGWQMKEGQLEIY</sequence>
<dbReference type="PANTHER" id="PTHR46704">
    <property type="entry name" value="CXC DOMAIN-CONTAINING PROTEIN-RELATED"/>
    <property type="match status" value="1"/>
</dbReference>